<evidence type="ECO:0000256" key="4">
    <source>
        <dbReference type="ARBA" id="ARBA00022725"/>
    </source>
</evidence>
<keyword evidence="3 9" id="KW-0812">Transmembrane</keyword>
<evidence type="ECO:0000256" key="6">
    <source>
        <dbReference type="ARBA" id="ARBA00023136"/>
    </source>
</evidence>
<keyword evidence="5 9" id="KW-1133">Transmembrane helix</keyword>
<dbReference type="InterPro" id="IPR004117">
    <property type="entry name" value="7tm6_olfct_rcpt"/>
</dbReference>
<keyword evidence="11" id="KW-1185">Reference proteome</keyword>
<dbReference type="EMBL" id="JAVRBK010000003">
    <property type="protein sequence ID" value="KAK5646173.1"/>
    <property type="molecule type" value="Genomic_DNA"/>
</dbReference>
<protein>
    <submittedName>
        <fullName evidence="10">Uncharacterized protein</fullName>
    </submittedName>
</protein>
<evidence type="ECO:0000313" key="11">
    <source>
        <dbReference type="Proteomes" id="UP001329430"/>
    </source>
</evidence>
<name>A0AAN7VJ97_9COLE</name>
<dbReference type="GO" id="GO:0007165">
    <property type="term" value="P:signal transduction"/>
    <property type="evidence" value="ECO:0007669"/>
    <property type="project" value="UniProtKB-KW"/>
</dbReference>
<evidence type="ECO:0000256" key="2">
    <source>
        <dbReference type="ARBA" id="ARBA00022606"/>
    </source>
</evidence>
<dbReference type="AlphaFoldDB" id="A0AAN7VJ97"/>
<sequence>MLCTCLFMRQWPVTISVASFIFVLLNFKMDVASEGLMLAFYEADFVGADIKFQKALIFLMTRAQKSVVFTIGNFTPLSMGTIVTVSN</sequence>
<dbReference type="Proteomes" id="UP001329430">
    <property type="component" value="Chromosome 3"/>
</dbReference>
<evidence type="ECO:0000256" key="9">
    <source>
        <dbReference type="SAM" id="Phobius"/>
    </source>
</evidence>
<evidence type="ECO:0000256" key="5">
    <source>
        <dbReference type="ARBA" id="ARBA00022989"/>
    </source>
</evidence>
<evidence type="ECO:0000256" key="7">
    <source>
        <dbReference type="ARBA" id="ARBA00023170"/>
    </source>
</evidence>
<organism evidence="10 11">
    <name type="scientific">Pyrocoelia pectoralis</name>
    <dbReference type="NCBI Taxonomy" id="417401"/>
    <lineage>
        <taxon>Eukaryota</taxon>
        <taxon>Metazoa</taxon>
        <taxon>Ecdysozoa</taxon>
        <taxon>Arthropoda</taxon>
        <taxon>Hexapoda</taxon>
        <taxon>Insecta</taxon>
        <taxon>Pterygota</taxon>
        <taxon>Neoptera</taxon>
        <taxon>Endopterygota</taxon>
        <taxon>Coleoptera</taxon>
        <taxon>Polyphaga</taxon>
        <taxon>Elateriformia</taxon>
        <taxon>Elateroidea</taxon>
        <taxon>Lampyridae</taxon>
        <taxon>Lampyrinae</taxon>
        <taxon>Pyrocoelia</taxon>
    </lineage>
</organism>
<keyword evidence="2" id="KW-0716">Sensory transduction</keyword>
<evidence type="ECO:0000313" key="10">
    <source>
        <dbReference type="EMBL" id="KAK5646173.1"/>
    </source>
</evidence>
<proteinExistence type="predicted"/>
<keyword evidence="8" id="KW-0807">Transducer</keyword>
<dbReference type="GO" id="GO:0005549">
    <property type="term" value="F:odorant binding"/>
    <property type="evidence" value="ECO:0007669"/>
    <property type="project" value="InterPro"/>
</dbReference>
<evidence type="ECO:0000256" key="3">
    <source>
        <dbReference type="ARBA" id="ARBA00022692"/>
    </source>
</evidence>
<accession>A0AAN7VJ97</accession>
<comment type="caution">
    <text evidence="10">The sequence shown here is derived from an EMBL/GenBank/DDBJ whole genome shotgun (WGS) entry which is preliminary data.</text>
</comment>
<reference evidence="10 11" key="1">
    <citation type="journal article" date="2024" name="Insects">
        <title>An Improved Chromosome-Level Genome Assembly of the Firefly Pyrocoelia pectoralis.</title>
        <authorList>
            <person name="Fu X."/>
            <person name="Meyer-Rochow V.B."/>
            <person name="Ballantyne L."/>
            <person name="Zhu X."/>
        </authorList>
    </citation>
    <scope>NUCLEOTIDE SEQUENCE [LARGE SCALE GENOMIC DNA]</scope>
    <source>
        <strain evidence="10">XCY_ONT2</strain>
    </source>
</reference>
<dbReference type="Pfam" id="PF02949">
    <property type="entry name" value="7tm_6"/>
    <property type="match status" value="1"/>
</dbReference>
<keyword evidence="6 9" id="KW-0472">Membrane</keyword>
<feature type="transmembrane region" description="Helical" evidence="9">
    <location>
        <begin position="6"/>
        <end position="27"/>
    </location>
</feature>
<evidence type="ECO:0000256" key="8">
    <source>
        <dbReference type="ARBA" id="ARBA00023224"/>
    </source>
</evidence>
<comment type="subcellular location">
    <subcellularLocation>
        <location evidence="1">Membrane</location>
        <topology evidence="1">Multi-pass membrane protein</topology>
    </subcellularLocation>
</comment>
<dbReference type="GO" id="GO:0016020">
    <property type="term" value="C:membrane"/>
    <property type="evidence" value="ECO:0007669"/>
    <property type="project" value="UniProtKB-SubCell"/>
</dbReference>
<evidence type="ECO:0000256" key="1">
    <source>
        <dbReference type="ARBA" id="ARBA00004141"/>
    </source>
</evidence>
<keyword evidence="4" id="KW-0552">Olfaction</keyword>
<dbReference type="GO" id="GO:0004984">
    <property type="term" value="F:olfactory receptor activity"/>
    <property type="evidence" value="ECO:0007669"/>
    <property type="project" value="InterPro"/>
</dbReference>
<keyword evidence="7" id="KW-0675">Receptor</keyword>
<gene>
    <name evidence="10" type="ORF">RI129_004637</name>
</gene>